<proteinExistence type="predicted"/>
<dbReference type="InterPro" id="IPR016024">
    <property type="entry name" value="ARM-type_fold"/>
</dbReference>
<evidence type="ECO:0000313" key="3">
    <source>
        <dbReference type="Proteomes" id="UP000266841"/>
    </source>
</evidence>
<evidence type="ECO:0008006" key="4">
    <source>
        <dbReference type="Google" id="ProtNLM"/>
    </source>
</evidence>
<dbReference type="SUPFAM" id="SSF48371">
    <property type="entry name" value="ARM repeat"/>
    <property type="match status" value="1"/>
</dbReference>
<dbReference type="PANTHER" id="PTHR22895">
    <property type="entry name" value="ARMADILLO REPEAT-CONTAINING PROTEIN 6"/>
    <property type="match status" value="1"/>
</dbReference>
<keyword evidence="1" id="KW-0677">Repeat</keyword>
<sequence length="220" mass="24396">MNLVDDLLLAGNVALAIECLTRSIKENARSKDVNLACFCLTKLWDLARESDVNKRAIISGAFTVDVIVETMKQFNELSCEIERIGCGLLWSLSMMVENRPLIVEKEGIEAILNAQLRYKNDLQLQIMGMGALKVLSFDTRAKDVMLRKFGTDVVALIMNEHTFDATIQSDGCVIIGNCAVDEGGNFSEATRVYEREIEAVLAGMTAHEGSLLLSKRLFFP</sequence>
<evidence type="ECO:0000256" key="1">
    <source>
        <dbReference type="ARBA" id="ARBA00022737"/>
    </source>
</evidence>
<organism evidence="2 3">
    <name type="scientific">Thalassiosira oceanica</name>
    <name type="common">Marine diatom</name>
    <dbReference type="NCBI Taxonomy" id="159749"/>
    <lineage>
        <taxon>Eukaryota</taxon>
        <taxon>Sar</taxon>
        <taxon>Stramenopiles</taxon>
        <taxon>Ochrophyta</taxon>
        <taxon>Bacillariophyta</taxon>
        <taxon>Coscinodiscophyceae</taxon>
        <taxon>Thalassiosirophycidae</taxon>
        <taxon>Thalassiosirales</taxon>
        <taxon>Thalassiosiraceae</taxon>
        <taxon>Thalassiosira</taxon>
    </lineage>
</organism>
<dbReference type="OrthoDB" id="49490at2759"/>
<name>K0R683_THAOC</name>
<accession>K0R683</accession>
<reference evidence="2 3" key="1">
    <citation type="journal article" date="2012" name="Genome Biol.">
        <title>Genome and low-iron response of an oceanic diatom adapted to chronic iron limitation.</title>
        <authorList>
            <person name="Lommer M."/>
            <person name="Specht M."/>
            <person name="Roy A.S."/>
            <person name="Kraemer L."/>
            <person name="Andreson R."/>
            <person name="Gutowska M.A."/>
            <person name="Wolf J."/>
            <person name="Bergner S.V."/>
            <person name="Schilhabel M.B."/>
            <person name="Klostermeier U.C."/>
            <person name="Beiko R.G."/>
            <person name="Rosenstiel P."/>
            <person name="Hippler M."/>
            <person name="Laroche J."/>
        </authorList>
    </citation>
    <scope>NUCLEOTIDE SEQUENCE [LARGE SCALE GENOMIC DNA]</scope>
    <source>
        <strain evidence="2 3">CCMP1005</strain>
    </source>
</reference>
<protein>
    <recommendedName>
        <fullName evidence="4">Ataxin-10 domain-containing protein</fullName>
    </recommendedName>
</protein>
<dbReference type="InterPro" id="IPR011989">
    <property type="entry name" value="ARM-like"/>
</dbReference>
<dbReference type="PANTHER" id="PTHR22895:SF0">
    <property type="entry name" value="ARMADILLO REPEAT-CONTAINING PROTEIN 6"/>
    <property type="match status" value="1"/>
</dbReference>
<gene>
    <name evidence="2" type="ORF">THAOC_33819</name>
</gene>
<keyword evidence="3" id="KW-1185">Reference proteome</keyword>
<dbReference type="AlphaFoldDB" id="K0R683"/>
<dbReference type="Gene3D" id="1.25.10.10">
    <property type="entry name" value="Leucine-rich Repeat Variant"/>
    <property type="match status" value="1"/>
</dbReference>
<dbReference type="eggNOG" id="ENOG502SV5Y">
    <property type="taxonomic scope" value="Eukaryota"/>
</dbReference>
<evidence type="ECO:0000313" key="2">
    <source>
        <dbReference type="EMBL" id="EJK47454.1"/>
    </source>
</evidence>
<dbReference type="Proteomes" id="UP000266841">
    <property type="component" value="Unassembled WGS sequence"/>
</dbReference>
<dbReference type="EMBL" id="AGNL01046940">
    <property type="protein sequence ID" value="EJK47454.1"/>
    <property type="molecule type" value="Genomic_DNA"/>
</dbReference>
<comment type="caution">
    <text evidence="2">The sequence shown here is derived from an EMBL/GenBank/DDBJ whole genome shotgun (WGS) entry which is preliminary data.</text>
</comment>